<dbReference type="CDD" id="cd00712">
    <property type="entry name" value="AsnB"/>
    <property type="match status" value="1"/>
</dbReference>
<keyword evidence="4 9" id="KW-0547">Nucleotide-binding</keyword>
<dbReference type="Pfam" id="PF13537">
    <property type="entry name" value="GATase_7"/>
    <property type="match status" value="1"/>
</dbReference>
<dbReference type="EC" id="6.3.5.4" evidence="3"/>
<name>A0A364NXX9_9PROT</name>
<protein>
    <recommendedName>
        <fullName evidence="3">asparagine synthase (glutamine-hydrolyzing)</fullName>
        <ecNumber evidence="3">6.3.5.4</ecNumber>
    </recommendedName>
</protein>
<organism evidence="11 12">
    <name type="scientific">Paramagnetospirillum kuznetsovii</name>
    <dbReference type="NCBI Taxonomy" id="2053833"/>
    <lineage>
        <taxon>Bacteria</taxon>
        <taxon>Pseudomonadati</taxon>
        <taxon>Pseudomonadota</taxon>
        <taxon>Alphaproteobacteria</taxon>
        <taxon>Rhodospirillales</taxon>
        <taxon>Magnetospirillaceae</taxon>
        <taxon>Paramagnetospirillum</taxon>
    </lineage>
</organism>
<dbReference type="PANTHER" id="PTHR43284:SF1">
    <property type="entry name" value="ASPARAGINE SYNTHETASE"/>
    <property type="match status" value="1"/>
</dbReference>
<dbReference type="RefSeq" id="WP_112144637.1">
    <property type="nucleotide sequence ID" value="NZ_PGTO01000007.1"/>
</dbReference>
<dbReference type="SUPFAM" id="SSF52402">
    <property type="entry name" value="Adenine nucleotide alpha hydrolases-like"/>
    <property type="match status" value="1"/>
</dbReference>
<dbReference type="OrthoDB" id="9763290at2"/>
<evidence type="ECO:0000256" key="4">
    <source>
        <dbReference type="ARBA" id="ARBA00022741"/>
    </source>
</evidence>
<comment type="similarity">
    <text evidence="2">Belongs to the asparagine synthetase family.</text>
</comment>
<evidence type="ECO:0000256" key="7">
    <source>
        <dbReference type="ARBA" id="ARBA00048741"/>
    </source>
</evidence>
<dbReference type="Proteomes" id="UP000251075">
    <property type="component" value="Unassembled WGS sequence"/>
</dbReference>
<dbReference type="PANTHER" id="PTHR43284">
    <property type="entry name" value="ASPARAGINE SYNTHETASE (GLUTAMINE-HYDROLYZING)"/>
    <property type="match status" value="1"/>
</dbReference>
<accession>A0A364NXX9</accession>
<dbReference type="InterPro" id="IPR033738">
    <property type="entry name" value="AsnB_N"/>
</dbReference>
<dbReference type="NCBIfam" id="TIGR01536">
    <property type="entry name" value="asn_synth_AEB"/>
    <property type="match status" value="1"/>
</dbReference>
<feature type="binding site" evidence="9">
    <location>
        <position position="290"/>
    </location>
    <ligand>
        <name>ATP</name>
        <dbReference type="ChEBI" id="CHEBI:30616"/>
    </ligand>
</feature>
<evidence type="ECO:0000256" key="9">
    <source>
        <dbReference type="PIRSR" id="PIRSR001589-2"/>
    </source>
</evidence>
<keyword evidence="5 9" id="KW-0067">ATP-binding</keyword>
<dbReference type="InterPro" id="IPR014729">
    <property type="entry name" value="Rossmann-like_a/b/a_fold"/>
</dbReference>
<dbReference type="InterPro" id="IPR001962">
    <property type="entry name" value="Asn_synthase"/>
</dbReference>
<feature type="domain" description="Glutamine amidotransferase type-2" evidence="10">
    <location>
        <begin position="2"/>
        <end position="212"/>
    </location>
</feature>
<evidence type="ECO:0000256" key="6">
    <source>
        <dbReference type="ARBA" id="ARBA00022962"/>
    </source>
</evidence>
<dbReference type="Pfam" id="PF00733">
    <property type="entry name" value="Asn_synthase"/>
    <property type="match status" value="1"/>
</dbReference>
<dbReference type="GO" id="GO:0005524">
    <property type="term" value="F:ATP binding"/>
    <property type="evidence" value="ECO:0007669"/>
    <property type="project" value="UniProtKB-KW"/>
</dbReference>
<keyword evidence="8" id="KW-0028">Amino-acid biosynthesis</keyword>
<feature type="active site" description="For GATase activity" evidence="8">
    <location>
        <position position="2"/>
    </location>
</feature>
<comment type="caution">
    <text evidence="11">The sequence shown here is derived from an EMBL/GenBank/DDBJ whole genome shotgun (WGS) entry which is preliminary data.</text>
</comment>
<sequence>MCGIVGILRFDGKAVEDSDLRPLNESIIHRGPDDDGFFTDGPVGLAMRRLSIIDLTNGHQPQTSADGGLIIVFNGEIYNYRALRSELSMLGYPFQTHSDTEVILAGFHHWGTGVFSRLEGMWGLALWERATRRLYLSRDRLGKKQIYYGRVANALVFGSEMSVPMAFSPDLRRLDYGAVAEFLTYSYVTGPGTALSRVSSLPEGHWATVDCDGRMDIRPFWAMETVPRADAPVGLAASADACWELLVKAVEKRLVSDVPITLMLSSGLDSSAIAWIVARELNAPLRSYTVGYDDADFDESADAGVLARRLGLDWQRIPLDGGVVRDAFPHFIRHASSLQANTAQMVYYFVCKAIHADGFKVAMNGSGGDELFAGYKTYRADAIFSYFRHLPTGARHGLHRAARLLPASLGRVSLDYQLKKFTECPYMDIAKAHSYWRTIFSPMELKELLVPEVHSSMAAFTRPYDAAFAQLGATADPVINNLLASDLKAWLGPMLPWADNISMAHSVEIRLPFLDHDLVQAALTLPSATLFKGWELKRIMKAFLKDRLPDDVVFRRKAGTHLPISRWLDNELAGVRDHGLSVLRKSGLVRPEVMDRFVEDHRNRRMDNTFKIWNLMVLGAWIDEFSISC</sequence>
<dbReference type="Gene3D" id="3.40.50.620">
    <property type="entry name" value="HUPs"/>
    <property type="match status" value="2"/>
</dbReference>
<keyword evidence="12" id="KW-1185">Reference proteome</keyword>
<keyword evidence="8" id="KW-0061">Asparagine biosynthesis</keyword>
<dbReference type="GO" id="GO:0006529">
    <property type="term" value="P:asparagine biosynthetic process"/>
    <property type="evidence" value="ECO:0007669"/>
    <property type="project" value="UniProtKB-KW"/>
</dbReference>
<comment type="catalytic activity">
    <reaction evidence="7">
        <text>L-aspartate + L-glutamine + ATP + H2O = L-asparagine + L-glutamate + AMP + diphosphate + H(+)</text>
        <dbReference type="Rhea" id="RHEA:12228"/>
        <dbReference type="ChEBI" id="CHEBI:15377"/>
        <dbReference type="ChEBI" id="CHEBI:15378"/>
        <dbReference type="ChEBI" id="CHEBI:29985"/>
        <dbReference type="ChEBI" id="CHEBI:29991"/>
        <dbReference type="ChEBI" id="CHEBI:30616"/>
        <dbReference type="ChEBI" id="CHEBI:33019"/>
        <dbReference type="ChEBI" id="CHEBI:58048"/>
        <dbReference type="ChEBI" id="CHEBI:58359"/>
        <dbReference type="ChEBI" id="CHEBI:456215"/>
        <dbReference type="EC" id="6.3.5.4"/>
    </reaction>
</comment>
<dbReference type="CDD" id="cd01991">
    <property type="entry name" value="Asn_synthase_B_C"/>
    <property type="match status" value="1"/>
</dbReference>
<gene>
    <name evidence="11" type="primary">asnB</name>
    <name evidence="11" type="ORF">CU669_11125</name>
</gene>
<dbReference type="InterPro" id="IPR006426">
    <property type="entry name" value="Asn_synth_AEB"/>
</dbReference>
<evidence type="ECO:0000256" key="2">
    <source>
        <dbReference type="ARBA" id="ARBA00005752"/>
    </source>
</evidence>
<keyword evidence="6 8" id="KW-0315">Glutamine amidotransferase</keyword>
<evidence type="ECO:0000259" key="10">
    <source>
        <dbReference type="PROSITE" id="PS51278"/>
    </source>
</evidence>
<dbReference type="AlphaFoldDB" id="A0A364NXX9"/>
<dbReference type="Gene3D" id="3.60.20.10">
    <property type="entry name" value="Glutamine Phosphoribosylpyrophosphate, subunit 1, domain 1"/>
    <property type="match status" value="1"/>
</dbReference>
<proteinExistence type="inferred from homology"/>
<evidence type="ECO:0000256" key="1">
    <source>
        <dbReference type="ARBA" id="ARBA00005187"/>
    </source>
</evidence>
<evidence type="ECO:0000313" key="12">
    <source>
        <dbReference type="Proteomes" id="UP000251075"/>
    </source>
</evidence>
<dbReference type="EMBL" id="PGTO01000007">
    <property type="protein sequence ID" value="RAU21850.1"/>
    <property type="molecule type" value="Genomic_DNA"/>
</dbReference>
<evidence type="ECO:0000256" key="5">
    <source>
        <dbReference type="ARBA" id="ARBA00022840"/>
    </source>
</evidence>
<evidence type="ECO:0000256" key="3">
    <source>
        <dbReference type="ARBA" id="ARBA00012737"/>
    </source>
</evidence>
<feature type="binding site" evidence="9">
    <location>
        <position position="99"/>
    </location>
    <ligand>
        <name>L-glutamine</name>
        <dbReference type="ChEBI" id="CHEBI:58359"/>
    </ligand>
</feature>
<reference evidence="11 12" key="1">
    <citation type="submission" date="2017-11" db="EMBL/GenBank/DDBJ databases">
        <title>Draft genome sequence of magnetotactic bacterium Magnetospirillum kuznetsovii LBB-42.</title>
        <authorList>
            <person name="Grouzdev D.S."/>
            <person name="Rysina M.S."/>
            <person name="Baslerov R.V."/>
            <person name="Koziaeva V."/>
        </authorList>
    </citation>
    <scope>NUCLEOTIDE SEQUENCE [LARGE SCALE GENOMIC DNA]</scope>
    <source>
        <strain evidence="11 12">LBB-42</strain>
    </source>
</reference>
<dbReference type="InterPro" id="IPR017932">
    <property type="entry name" value="GATase_2_dom"/>
</dbReference>
<dbReference type="PROSITE" id="PS51278">
    <property type="entry name" value="GATASE_TYPE_2"/>
    <property type="match status" value="1"/>
</dbReference>
<evidence type="ECO:0000313" key="11">
    <source>
        <dbReference type="EMBL" id="RAU21850.1"/>
    </source>
</evidence>
<dbReference type="InterPro" id="IPR029055">
    <property type="entry name" value="Ntn_hydrolases_N"/>
</dbReference>
<comment type="pathway">
    <text evidence="1">Amino-acid biosynthesis; L-asparagine biosynthesis; L-asparagine from L-aspartate (L-Gln route): step 1/1.</text>
</comment>
<dbReference type="SUPFAM" id="SSF56235">
    <property type="entry name" value="N-terminal nucleophile aminohydrolases (Ntn hydrolases)"/>
    <property type="match status" value="1"/>
</dbReference>
<evidence type="ECO:0000256" key="8">
    <source>
        <dbReference type="PIRSR" id="PIRSR001589-1"/>
    </source>
</evidence>
<dbReference type="InterPro" id="IPR051786">
    <property type="entry name" value="ASN_synthetase/amidase"/>
</dbReference>
<dbReference type="GO" id="GO:0004066">
    <property type="term" value="F:asparagine synthase (glutamine-hydrolyzing) activity"/>
    <property type="evidence" value="ECO:0007669"/>
    <property type="project" value="UniProtKB-EC"/>
</dbReference>
<dbReference type="PIRSF" id="PIRSF001589">
    <property type="entry name" value="Asn_synthetase_glu-h"/>
    <property type="match status" value="1"/>
</dbReference>